<keyword evidence="1" id="KW-0677">Repeat</keyword>
<evidence type="ECO:0000259" key="5">
    <source>
        <dbReference type="Pfam" id="PF18052"/>
    </source>
</evidence>
<dbReference type="SUPFAM" id="SSF52058">
    <property type="entry name" value="L domain-like"/>
    <property type="match status" value="1"/>
</dbReference>
<dbReference type="Gene3D" id="1.10.8.430">
    <property type="entry name" value="Helical domain of apoptotic protease-activating factors"/>
    <property type="match status" value="1"/>
</dbReference>
<evidence type="ECO:0000256" key="1">
    <source>
        <dbReference type="ARBA" id="ARBA00022737"/>
    </source>
</evidence>
<dbReference type="InterPro" id="IPR042197">
    <property type="entry name" value="Apaf_helical"/>
</dbReference>
<dbReference type="CDD" id="cd14798">
    <property type="entry name" value="RX-CC_like"/>
    <property type="match status" value="1"/>
</dbReference>
<feature type="domain" description="Disease resistance R13L4/SHOC-2-like LRR" evidence="7">
    <location>
        <begin position="546"/>
        <end position="867"/>
    </location>
</feature>
<dbReference type="InterPro" id="IPR041118">
    <property type="entry name" value="Rx_N"/>
</dbReference>
<evidence type="ECO:0000313" key="8">
    <source>
        <dbReference type="EMBL" id="KAF8391706.1"/>
    </source>
</evidence>
<dbReference type="FunFam" id="3.40.50.300:FF:001091">
    <property type="entry name" value="Probable disease resistance protein At1g61300"/>
    <property type="match status" value="1"/>
</dbReference>
<dbReference type="Pfam" id="PF18052">
    <property type="entry name" value="Rx_N"/>
    <property type="match status" value="1"/>
</dbReference>
<keyword evidence="9" id="KW-1185">Reference proteome</keyword>
<reference evidence="8 9" key="1">
    <citation type="submission" date="2020-04" db="EMBL/GenBank/DDBJ databases">
        <title>Plant Genome Project.</title>
        <authorList>
            <person name="Zhang R.-G."/>
        </authorList>
    </citation>
    <scope>NUCLEOTIDE SEQUENCE [LARGE SCALE GENOMIC DNA]</scope>
    <source>
        <strain evidence="8">YNK0</strain>
        <tissue evidence="8">Leaf</tissue>
    </source>
</reference>
<dbReference type="Gene3D" id="1.20.5.4130">
    <property type="match status" value="1"/>
</dbReference>
<dbReference type="PANTHER" id="PTHR23155:SF1205">
    <property type="entry name" value="DISEASE RESISTANCE PROTEIN RPM1"/>
    <property type="match status" value="1"/>
</dbReference>
<dbReference type="OMA" id="FFDCHAW"/>
<dbReference type="PRINTS" id="PR00364">
    <property type="entry name" value="DISEASERSIST"/>
</dbReference>
<sequence>MAEGLVYFLLENMVSLLEEEASFQSGIRSDVKGLRDSLKSMVAFLREAEGMEVGPALKDRVKQVQELAYDVDDVLDHFMLQVSHSNRHKFTEPLRRPARTVKRQLTWRKFFPKIKDLKERIDSIINRDKIRFTALQTGSSSTTARKDPRVAYPVIEDSKIVGIKKPMEELSRLLYAEESSCSWISVVGVGGLGKTTLAKKVYTSSEVKKDFSSHAWIDMSQPFNSKELLQRLLKELFREWWEPLPEGVDNMETGTLIEQLRNFLQPKRYVVVFDDVWCIDVLESIKSAFADSIRGNGSRVMLITRSHEIASKCDHVYNLRPLLNKEAWNLFCMMAFRSPGDQGFCPPELEASSKKIVEFCEGLPLAIVSIGDFLSKKEKTMIEWEKLHNGLGYELERNNSLSCIPAALLLSYNNLPYHLKPCFLYFSVFPQSFKVKCSRLIRLWIAEGFVQRKEGKTLEEVADDYLNKLISGNLVEVAGRDFDGPPRTCRVHSIMHMIILLKSKEENFSSVYADQNMDSQHGKIRRLSILHNCNNINENMSFTDTRAFFLFQEANLFNSSTSRRFSSLKVLDLQDAPIVNFPDENLPRLRYLSLRNTNIRELPKSLGNSRNLETLDLKKTNVSVLPTNILSLQYLRHLLVCGKDRGNCVRFNYVQGLKLPAGIQHLNSLHSLSFVKPEGDRHIIRELENLVELRKLGVEVKREDWEYLCLSIQKMKNLNTFDVASANMEEVLVLDLHARFTPPPSLQRLYLKGRLEKVPNWISQLSRLVKISLKWSRLSRTPLGAIQALPSLMELQLVDAYTGQELVFEAGWFQKLKILELDQFHQLNTVTVQDQTMPGLQKLTIRRCKNMKMVPVGIIYLTRLKALNLYEMPEDLVITLDKNRGVDHLMGMNVLTSSTSQCTSTQVLLIPQPHPNDRLS</sequence>
<dbReference type="Pfam" id="PF00931">
    <property type="entry name" value="NB-ARC"/>
    <property type="match status" value="1"/>
</dbReference>
<evidence type="ECO:0000259" key="4">
    <source>
        <dbReference type="Pfam" id="PF00931"/>
    </source>
</evidence>
<proteinExistence type="predicted"/>
<dbReference type="AlphaFoldDB" id="A0A834YR89"/>
<accession>A0A834YR89</accession>
<comment type="caution">
    <text evidence="8">The sequence shown here is derived from an EMBL/GenBank/DDBJ whole genome shotgun (WGS) entry which is preliminary data.</text>
</comment>
<dbReference type="InterPro" id="IPR058922">
    <property type="entry name" value="WHD_DRP"/>
</dbReference>
<evidence type="ECO:0000256" key="3">
    <source>
        <dbReference type="ARBA" id="ARBA00022821"/>
    </source>
</evidence>
<evidence type="ECO:0000259" key="7">
    <source>
        <dbReference type="Pfam" id="PF23598"/>
    </source>
</evidence>
<dbReference type="OrthoDB" id="690341at2759"/>
<dbReference type="SUPFAM" id="SSF52540">
    <property type="entry name" value="P-loop containing nucleoside triphosphate hydrolases"/>
    <property type="match status" value="1"/>
</dbReference>
<dbReference type="InterPro" id="IPR044974">
    <property type="entry name" value="Disease_R_plants"/>
</dbReference>
<organism evidence="8 9">
    <name type="scientific">Tetracentron sinense</name>
    <name type="common">Spur-leaf</name>
    <dbReference type="NCBI Taxonomy" id="13715"/>
    <lineage>
        <taxon>Eukaryota</taxon>
        <taxon>Viridiplantae</taxon>
        <taxon>Streptophyta</taxon>
        <taxon>Embryophyta</taxon>
        <taxon>Tracheophyta</taxon>
        <taxon>Spermatophyta</taxon>
        <taxon>Magnoliopsida</taxon>
        <taxon>Trochodendrales</taxon>
        <taxon>Trochodendraceae</taxon>
        <taxon>Tetracentron</taxon>
    </lineage>
</organism>
<dbReference type="GO" id="GO:0043531">
    <property type="term" value="F:ADP binding"/>
    <property type="evidence" value="ECO:0007669"/>
    <property type="project" value="InterPro"/>
</dbReference>
<dbReference type="InterPro" id="IPR038005">
    <property type="entry name" value="RX-like_CC"/>
</dbReference>
<feature type="domain" description="NB-ARC" evidence="4">
    <location>
        <begin position="164"/>
        <end position="338"/>
    </location>
</feature>
<dbReference type="Gene3D" id="1.10.10.10">
    <property type="entry name" value="Winged helix-like DNA-binding domain superfamily/Winged helix DNA-binding domain"/>
    <property type="match status" value="1"/>
</dbReference>
<evidence type="ECO:0000313" key="9">
    <source>
        <dbReference type="Proteomes" id="UP000655225"/>
    </source>
</evidence>
<gene>
    <name evidence="8" type="ORF">HHK36_024015</name>
</gene>
<dbReference type="Proteomes" id="UP000655225">
    <property type="component" value="Unassembled WGS sequence"/>
</dbReference>
<evidence type="ECO:0000256" key="2">
    <source>
        <dbReference type="ARBA" id="ARBA00022741"/>
    </source>
</evidence>
<keyword evidence="3" id="KW-0611">Plant defense</keyword>
<dbReference type="FunFam" id="1.10.10.10:FF:000322">
    <property type="entry name" value="Probable disease resistance protein At1g63360"/>
    <property type="match status" value="1"/>
</dbReference>
<dbReference type="InterPro" id="IPR027417">
    <property type="entry name" value="P-loop_NTPase"/>
</dbReference>
<keyword evidence="2" id="KW-0547">Nucleotide-binding</keyword>
<dbReference type="InterPro" id="IPR032675">
    <property type="entry name" value="LRR_dom_sf"/>
</dbReference>
<dbReference type="GO" id="GO:0098542">
    <property type="term" value="P:defense response to other organism"/>
    <property type="evidence" value="ECO:0007669"/>
    <property type="project" value="TreeGrafter"/>
</dbReference>
<dbReference type="PANTHER" id="PTHR23155">
    <property type="entry name" value="DISEASE RESISTANCE PROTEIN RP"/>
    <property type="match status" value="1"/>
</dbReference>
<dbReference type="Pfam" id="PF23559">
    <property type="entry name" value="WHD_DRP"/>
    <property type="match status" value="1"/>
</dbReference>
<dbReference type="Pfam" id="PF23598">
    <property type="entry name" value="LRR_14"/>
    <property type="match status" value="1"/>
</dbReference>
<protein>
    <submittedName>
        <fullName evidence="8">Uncharacterized protein</fullName>
    </submittedName>
</protein>
<dbReference type="Gene3D" id="3.80.10.10">
    <property type="entry name" value="Ribonuclease Inhibitor"/>
    <property type="match status" value="2"/>
</dbReference>
<dbReference type="Gene3D" id="3.40.50.300">
    <property type="entry name" value="P-loop containing nucleotide triphosphate hydrolases"/>
    <property type="match status" value="1"/>
</dbReference>
<feature type="domain" description="Disease resistance N-terminal" evidence="5">
    <location>
        <begin position="6"/>
        <end position="89"/>
    </location>
</feature>
<name>A0A834YR89_TETSI</name>
<dbReference type="InterPro" id="IPR055414">
    <property type="entry name" value="LRR_R13L4/SHOC2-like"/>
</dbReference>
<dbReference type="EMBL" id="JABCRI010000017">
    <property type="protein sequence ID" value="KAF8391706.1"/>
    <property type="molecule type" value="Genomic_DNA"/>
</dbReference>
<dbReference type="InterPro" id="IPR002182">
    <property type="entry name" value="NB-ARC"/>
</dbReference>
<feature type="domain" description="Disease resistance protein winged helix" evidence="6">
    <location>
        <begin position="428"/>
        <end position="497"/>
    </location>
</feature>
<evidence type="ECO:0000259" key="6">
    <source>
        <dbReference type="Pfam" id="PF23559"/>
    </source>
</evidence>
<dbReference type="InterPro" id="IPR036388">
    <property type="entry name" value="WH-like_DNA-bd_sf"/>
</dbReference>